<dbReference type="AlphaFoldDB" id="A0A914C9S1"/>
<dbReference type="Pfam" id="PF07885">
    <property type="entry name" value="Ion_trans_2"/>
    <property type="match status" value="1"/>
</dbReference>
<feature type="transmembrane region" description="Helical" evidence="8">
    <location>
        <begin position="82"/>
        <end position="102"/>
    </location>
</feature>
<dbReference type="GO" id="GO:0005886">
    <property type="term" value="C:plasma membrane"/>
    <property type="evidence" value="ECO:0007669"/>
    <property type="project" value="TreeGrafter"/>
</dbReference>
<evidence type="ECO:0000256" key="6">
    <source>
        <dbReference type="ARBA" id="ARBA00023136"/>
    </source>
</evidence>
<keyword evidence="7" id="KW-0407">Ion channel</keyword>
<evidence type="ECO:0000313" key="10">
    <source>
        <dbReference type="Proteomes" id="UP000887540"/>
    </source>
</evidence>
<dbReference type="GO" id="GO:0022841">
    <property type="term" value="F:potassium ion leak channel activity"/>
    <property type="evidence" value="ECO:0007669"/>
    <property type="project" value="TreeGrafter"/>
</dbReference>
<accession>A0A914C9S1</accession>
<evidence type="ECO:0000256" key="8">
    <source>
        <dbReference type="SAM" id="Phobius"/>
    </source>
</evidence>
<keyword evidence="6 8" id="KW-0472">Membrane</keyword>
<reference evidence="11" key="1">
    <citation type="submission" date="2022-11" db="UniProtKB">
        <authorList>
            <consortium name="WormBaseParasite"/>
        </authorList>
    </citation>
    <scope>IDENTIFICATION</scope>
</reference>
<comment type="subcellular location">
    <subcellularLocation>
        <location evidence="1">Membrane</location>
        <topology evidence="1">Multi-pass membrane protein</topology>
    </subcellularLocation>
</comment>
<evidence type="ECO:0000313" key="11">
    <source>
        <dbReference type="WBParaSite" id="ACRNAN_Path_677.g2531.t1"/>
    </source>
</evidence>
<dbReference type="GO" id="GO:0015271">
    <property type="term" value="F:outward rectifier potassium channel activity"/>
    <property type="evidence" value="ECO:0007669"/>
    <property type="project" value="TreeGrafter"/>
</dbReference>
<evidence type="ECO:0000256" key="4">
    <source>
        <dbReference type="ARBA" id="ARBA00022989"/>
    </source>
</evidence>
<feature type="domain" description="Potassium channel" evidence="9">
    <location>
        <begin position="49"/>
        <end position="107"/>
    </location>
</feature>
<dbReference type="GO" id="GO:0030322">
    <property type="term" value="P:stabilization of membrane potential"/>
    <property type="evidence" value="ECO:0007669"/>
    <property type="project" value="TreeGrafter"/>
</dbReference>
<dbReference type="SUPFAM" id="SSF81324">
    <property type="entry name" value="Voltage-gated potassium channels"/>
    <property type="match status" value="1"/>
</dbReference>
<keyword evidence="2" id="KW-0813">Transport</keyword>
<protein>
    <submittedName>
        <fullName evidence="11">Potassium channel domain-containing protein</fullName>
    </submittedName>
</protein>
<keyword evidence="3 8" id="KW-0812">Transmembrane</keyword>
<dbReference type="Proteomes" id="UP000887540">
    <property type="component" value="Unplaced"/>
</dbReference>
<feature type="transmembrane region" description="Helical" evidence="8">
    <location>
        <begin position="51"/>
        <end position="70"/>
    </location>
</feature>
<organism evidence="10 11">
    <name type="scientific">Acrobeloides nanus</name>
    <dbReference type="NCBI Taxonomy" id="290746"/>
    <lineage>
        <taxon>Eukaryota</taxon>
        <taxon>Metazoa</taxon>
        <taxon>Ecdysozoa</taxon>
        <taxon>Nematoda</taxon>
        <taxon>Chromadorea</taxon>
        <taxon>Rhabditida</taxon>
        <taxon>Tylenchina</taxon>
        <taxon>Cephalobomorpha</taxon>
        <taxon>Cephaloboidea</taxon>
        <taxon>Cephalobidae</taxon>
        <taxon>Acrobeloides</taxon>
    </lineage>
</organism>
<dbReference type="InterPro" id="IPR013099">
    <property type="entry name" value="K_chnl_dom"/>
</dbReference>
<dbReference type="InterPro" id="IPR003280">
    <property type="entry name" value="2pore_dom_K_chnl"/>
</dbReference>
<keyword evidence="10" id="KW-1185">Reference proteome</keyword>
<keyword evidence="5" id="KW-0406">Ion transport</keyword>
<keyword evidence="4 8" id="KW-1133">Transmembrane helix</keyword>
<dbReference type="Gene3D" id="1.10.287.70">
    <property type="match status" value="1"/>
</dbReference>
<evidence type="ECO:0000259" key="9">
    <source>
        <dbReference type="Pfam" id="PF07885"/>
    </source>
</evidence>
<evidence type="ECO:0000256" key="1">
    <source>
        <dbReference type="ARBA" id="ARBA00004141"/>
    </source>
</evidence>
<evidence type="ECO:0000256" key="7">
    <source>
        <dbReference type="ARBA" id="ARBA00023303"/>
    </source>
</evidence>
<feature type="transmembrane region" description="Helical" evidence="8">
    <location>
        <begin position="140"/>
        <end position="162"/>
    </location>
</feature>
<dbReference type="PANTHER" id="PTHR11003:SF97">
    <property type="entry name" value="POTASSIUM CHANNEL DOMAIN-CONTAINING PROTEIN"/>
    <property type="match status" value="1"/>
</dbReference>
<proteinExistence type="predicted"/>
<name>A0A914C9S1_9BILA</name>
<evidence type="ECO:0000256" key="5">
    <source>
        <dbReference type="ARBA" id="ARBA00023065"/>
    </source>
</evidence>
<evidence type="ECO:0000256" key="3">
    <source>
        <dbReference type="ARBA" id="ARBA00022692"/>
    </source>
</evidence>
<dbReference type="WBParaSite" id="ACRNAN_Path_677.g2531.t1">
    <property type="protein sequence ID" value="ACRNAN_Path_677.g2531.t1"/>
    <property type="gene ID" value="ACRNAN_Path_677.g2531"/>
</dbReference>
<dbReference type="PANTHER" id="PTHR11003">
    <property type="entry name" value="POTASSIUM CHANNEL, SUBFAMILY K"/>
    <property type="match status" value="1"/>
</dbReference>
<sequence>MIVIVGVYTLVGAFTVRYIEAKQINFEQASQESNETNFNFSDIKSAEYFEYWTLTDSILFCFTVITTIGYGNVAPETSLGRLFVIFYGLIGVPLTMIVMANLGKFIAEILEKLTKKLISFMRSRRHMYDEFGKDPKKEEITYQLEISLFITSLFIWSVNIWFGGKMLTVNQFVKNLGDQLNLDMDVLNQLNLDNFVENAIKVEAGELLSLRSRNVKPIKPIIATDFQEIYNEDEILYVDEDEQVITYDISKNGKILTLTSKNLITDDFV</sequence>
<evidence type="ECO:0000256" key="2">
    <source>
        <dbReference type="ARBA" id="ARBA00022448"/>
    </source>
</evidence>